<dbReference type="Proteomes" id="UP000299102">
    <property type="component" value="Unassembled WGS sequence"/>
</dbReference>
<evidence type="ECO:0000313" key="1">
    <source>
        <dbReference type="EMBL" id="GBP77357.1"/>
    </source>
</evidence>
<organism evidence="1 2">
    <name type="scientific">Eumeta variegata</name>
    <name type="common">Bagworm moth</name>
    <name type="synonym">Eumeta japonica</name>
    <dbReference type="NCBI Taxonomy" id="151549"/>
    <lineage>
        <taxon>Eukaryota</taxon>
        <taxon>Metazoa</taxon>
        <taxon>Ecdysozoa</taxon>
        <taxon>Arthropoda</taxon>
        <taxon>Hexapoda</taxon>
        <taxon>Insecta</taxon>
        <taxon>Pterygota</taxon>
        <taxon>Neoptera</taxon>
        <taxon>Endopterygota</taxon>
        <taxon>Lepidoptera</taxon>
        <taxon>Glossata</taxon>
        <taxon>Ditrysia</taxon>
        <taxon>Tineoidea</taxon>
        <taxon>Psychidae</taxon>
        <taxon>Oiketicinae</taxon>
        <taxon>Eumeta</taxon>
    </lineage>
</organism>
<sequence>MNKAYPALHKGAGAREPGVLELLCIPVTTLSRHGREYWYCQRIPPRTCPGHFYRIGGRQISYREIGSSRLDYDDEVCNQSRLVPRRGETRTKEIRLVTMNVCGGMDNKIDDICELIKDRRLEIICMNESKRKESGGATKD</sequence>
<dbReference type="AlphaFoldDB" id="A0A4C1YSF1"/>
<comment type="caution">
    <text evidence="1">The sequence shown here is derived from an EMBL/GenBank/DDBJ whole genome shotgun (WGS) entry which is preliminary data.</text>
</comment>
<evidence type="ECO:0000313" key="2">
    <source>
        <dbReference type="Proteomes" id="UP000299102"/>
    </source>
</evidence>
<dbReference type="EMBL" id="BGZK01001328">
    <property type="protein sequence ID" value="GBP77357.1"/>
    <property type="molecule type" value="Genomic_DNA"/>
</dbReference>
<name>A0A4C1YSF1_EUMVA</name>
<proteinExistence type="predicted"/>
<accession>A0A4C1YSF1</accession>
<dbReference type="OrthoDB" id="412793at2759"/>
<keyword evidence="2" id="KW-1185">Reference proteome</keyword>
<gene>
    <name evidence="1" type="ORF">EVAR_40010_1</name>
</gene>
<protein>
    <submittedName>
        <fullName evidence="1">Uncharacterized protein</fullName>
    </submittedName>
</protein>
<reference evidence="1 2" key="1">
    <citation type="journal article" date="2019" name="Commun. Biol.">
        <title>The bagworm genome reveals a unique fibroin gene that provides high tensile strength.</title>
        <authorList>
            <person name="Kono N."/>
            <person name="Nakamura H."/>
            <person name="Ohtoshi R."/>
            <person name="Tomita M."/>
            <person name="Numata K."/>
            <person name="Arakawa K."/>
        </authorList>
    </citation>
    <scope>NUCLEOTIDE SEQUENCE [LARGE SCALE GENOMIC DNA]</scope>
</reference>